<proteinExistence type="predicted"/>
<dbReference type="EMBL" id="CP137310">
    <property type="protein sequence ID" value="WQF84498.1"/>
    <property type="molecule type" value="Genomic_DNA"/>
</dbReference>
<reference evidence="7" key="1">
    <citation type="journal article" date="2023" name="bioRxiv">
        <title>Complete genome of the Medicago anthracnose fungus, Colletotrichum destructivum, reveals a mini-chromosome-like region within a core chromosome.</title>
        <authorList>
            <person name="Lapalu N."/>
            <person name="Simon A."/>
            <person name="Lu A."/>
            <person name="Plaumann P.-L."/>
            <person name="Amselem J."/>
            <person name="Pigne S."/>
            <person name="Auger A."/>
            <person name="Koch C."/>
            <person name="Dallery J.-F."/>
            <person name="O'Connell R.J."/>
        </authorList>
    </citation>
    <scope>NUCLEOTIDE SEQUENCE [LARGE SCALE GENOMIC DNA]</scope>
    <source>
        <strain evidence="7">CBS 520.97</strain>
    </source>
</reference>
<evidence type="ECO:0000256" key="3">
    <source>
        <dbReference type="ARBA" id="ARBA00023242"/>
    </source>
</evidence>
<feature type="compositionally biased region" description="Polar residues" evidence="4">
    <location>
        <begin position="441"/>
        <end position="455"/>
    </location>
</feature>
<feature type="compositionally biased region" description="Low complexity" evidence="4">
    <location>
        <begin position="188"/>
        <end position="197"/>
    </location>
</feature>
<dbReference type="RefSeq" id="XP_062781722.1">
    <property type="nucleotide sequence ID" value="XM_062925671.1"/>
</dbReference>
<dbReference type="SUPFAM" id="SSF54160">
    <property type="entry name" value="Chromo domain-like"/>
    <property type="match status" value="1"/>
</dbReference>
<feature type="compositionally biased region" description="Polar residues" evidence="4">
    <location>
        <begin position="298"/>
        <end position="318"/>
    </location>
</feature>
<feature type="compositionally biased region" description="Polar residues" evidence="4">
    <location>
        <begin position="344"/>
        <end position="363"/>
    </location>
</feature>
<feature type="region of interest" description="Disordered" evidence="4">
    <location>
        <begin position="12"/>
        <end position="35"/>
    </location>
</feature>
<dbReference type="PROSITE" id="PS50013">
    <property type="entry name" value="CHROMO_2"/>
    <property type="match status" value="1"/>
</dbReference>
<dbReference type="GO" id="GO:0006338">
    <property type="term" value="P:chromatin remodeling"/>
    <property type="evidence" value="ECO:0007669"/>
    <property type="project" value="UniProtKB-ARBA"/>
</dbReference>
<evidence type="ECO:0000313" key="7">
    <source>
        <dbReference type="Proteomes" id="UP001322277"/>
    </source>
</evidence>
<dbReference type="Pfam" id="PF00385">
    <property type="entry name" value="Chromo"/>
    <property type="match status" value="1"/>
</dbReference>
<feature type="domain" description="Chromo" evidence="5">
    <location>
        <begin position="515"/>
        <end position="558"/>
    </location>
</feature>
<feature type="region of interest" description="Disordered" evidence="4">
    <location>
        <begin position="596"/>
        <end position="648"/>
    </location>
</feature>
<feature type="compositionally biased region" description="Basic residues" evidence="4">
    <location>
        <begin position="171"/>
        <end position="181"/>
    </location>
</feature>
<evidence type="ECO:0000256" key="1">
    <source>
        <dbReference type="ARBA" id="ARBA00004123"/>
    </source>
</evidence>
<dbReference type="InterPro" id="IPR000953">
    <property type="entry name" value="Chromo/chromo_shadow_dom"/>
</dbReference>
<feature type="region of interest" description="Disordered" evidence="4">
    <location>
        <begin position="169"/>
        <end position="422"/>
    </location>
</feature>
<sequence>MSRPSRLVWFGRPTPCGSKTTSISTASTPSGRRRSKTLDLRELAVVFEDIPTYRRYRPGTGPRLLPINLVPVRDTTAYIRDEFFVPPAFSVDGKKRLQYVVGWTDLPAARLQVDAERICDYVSPMAYEEWCAARAAERDEEERRIEEEENVRAVAEAEAREKGIILNNGVRGRRGTKRKHQGAVEANTPPAATAPATGEKKPRGRPRKGVPSLSTPSKSMIPEDFDGLETEGDIEMEIDEEAEERAIFRQLNGEEPMSVEESYDSGELSAARARSDPPAKKRRTGSPRPPLSRLLSSIETDSSRSTPFDSSRGATSSPALPPLPQMASRPRETPILPPMPPASAHQTSTPTAPRTKTQPQKRSLLSIRHPPSTPQEPAPRPQTPIPIPPTMPPLAPATAPPTLNPPPNGLGMTSTPARRPLIQNTTPWTISLATSRNLANLTPSQPIRSIEQAPSATPMANPAPHGQSPALKGSLSFSAPPATNAGSERAILRTLPPTKDQEEEEEDEEEEEGVYEVLRLEGQQQRVIRGKSVRYFLVRWKGNWPAEQNPTWEPESNIPRHLIRNYLLKNPTPRARGAGALYRYFAPSMPRKYSSVSEAFEGGEGGGDGSGDEDEDAVEEGDAEKEDGDEMLLVTDEPPQAVKPTLSW</sequence>
<accession>A0AAX4ILS1</accession>
<evidence type="ECO:0000256" key="4">
    <source>
        <dbReference type="SAM" id="MobiDB-lite"/>
    </source>
</evidence>
<dbReference type="InterPro" id="IPR023780">
    <property type="entry name" value="Chromo_domain"/>
</dbReference>
<protein>
    <submittedName>
        <fullName evidence="6">HMG-I/HMG-Y, DNA-binding, chromo/chromo shadow domain, Chromo-like domain superfamily</fullName>
    </submittedName>
</protein>
<dbReference type="GO" id="GO:0006355">
    <property type="term" value="P:regulation of DNA-templated transcription"/>
    <property type="evidence" value="ECO:0007669"/>
    <property type="project" value="InterPro"/>
</dbReference>
<feature type="compositionally biased region" description="Acidic residues" evidence="4">
    <location>
        <begin position="501"/>
        <end position="513"/>
    </location>
</feature>
<evidence type="ECO:0000256" key="2">
    <source>
        <dbReference type="ARBA" id="ARBA00011353"/>
    </source>
</evidence>
<keyword evidence="3" id="KW-0539">Nucleus</keyword>
<organism evidence="6 7">
    <name type="scientific">Colletotrichum destructivum</name>
    <dbReference type="NCBI Taxonomy" id="34406"/>
    <lineage>
        <taxon>Eukaryota</taxon>
        <taxon>Fungi</taxon>
        <taxon>Dikarya</taxon>
        <taxon>Ascomycota</taxon>
        <taxon>Pezizomycotina</taxon>
        <taxon>Sordariomycetes</taxon>
        <taxon>Hypocreomycetidae</taxon>
        <taxon>Glomerellales</taxon>
        <taxon>Glomerellaceae</taxon>
        <taxon>Colletotrichum</taxon>
        <taxon>Colletotrichum destructivum species complex</taxon>
    </lineage>
</organism>
<name>A0AAX4ILS1_9PEZI</name>
<dbReference type="AlphaFoldDB" id="A0AAX4ILS1"/>
<dbReference type="CDD" id="cd00024">
    <property type="entry name" value="CD_CSD"/>
    <property type="match status" value="1"/>
</dbReference>
<dbReference type="PROSITE" id="PS00354">
    <property type="entry name" value="HMGI_Y"/>
    <property type="match status" value="1"/>
</dbReference>
<feature type="region of interest" description="Disordered" evidence="4">
    <location>
        <begin position="441"/>
        <end position="513"/>
    </location>
</feature>
<dbReference type="InterPro" id="IPR000637">
    <property type="entry name" value="HMGI/Y_DNA-bd_CS"/>
</dbReference>
<dbReference type="Gene3D" id="2.40.50.40">
    <property type="match status" value="1"/>
</dbReference>
<comment type="subcellular location">
    <subcellularLocation>
        <location evidence="1">Nucleus</location>
    </subcellularLocation>
</comment>
<dbReference type="GO" id="GO:0005634">
    <property type="term" value="C:nucleus"/>
    <property type="evidence" value="ECO:0007669"/>
    <property type="project" value="UniProtKB-SubCell"/>
</dbReference>
<dbReference type="GeneID" id="87946015"/>
<evidence type="ECO:0000259" key="5">
    <source>
        <dbReference type="PROSITE" id="PS50013"/>
    </source>
</evidence>
<feature type="compositionally biased region" description="Polar residues" evidence="4">
    <location>
        <begin position="411"/>
        <end position="422"/>
    </location>
</feature>
<dbReference type="Proteomes" id="UP001322277">
    <property type="component" value="Chromosome 6"/>
</dbReference>
<gene>
    <name evidence="6" type="ORF">CDEST_09512</name>
</gene>
<feature type="compositionally biased region" description="Pro residues" evidence="4">
    <location>
        <begin position="371"/>
        <end position="408"/>
    </location>
</feature>
<dbReference type="InterPro" id="IPR016197">
    <property type="entry name" value="Chromo-like_dom_sf"/>
</dbReference>
<dbReference type="KEGG" id="cdet:87946015"/>
<comment type="subunit">
    <text evidence="2">Component of the NuA4 histone acetyltransferase complex.</text>
</comment>
<feature type="compositionally biased region" description="Acidic residues" evidence="4">
    <location>
        <begin position="223"/>
        <end position="243"/>
    </location>
</feature>
<evidence type="ECO:0000313" key="6">
    <source>
        <dbReference type="EMBL" id="WQF84498.1"/>
    </source>
</evidence>
<feature type="compositionally biased region" description="Polar residues" evidence="4">
    <location>
        <begin position="17"/>
        <end position="30"/>
    </location>
</feature>
<feature type="compositionally biased region" description="Acidic residues" evidence="4">
    <location>
        <begin position="610"/>
        <end position="630"/>
    </location>
</feature>
<keyword evidence="7" id="KW-1185">Reference proteome</keyword>